<feature type="transmembrane region" description="Helical" evidence="3">
    <location>
        <begin position="243"/>
        <end position="270"/>
    </location>
</feature>
<evidence type="ECO:0000256" key="2">
    <source>
        <dbReference type="SAM" id="MobiDB-lite"/>
    </source>
</evidence>
<dbReference type="InterPro" id="IPR013087">
    <property type="entry name" value="Znf_C2H2_type"/>
</dbReference>
<gene>
    <name evidence="5" type="ORF">RFI_02749</name>
</gene>
<keyword evidence="6" id="KW-1185">Reference proteome</keyword>
<reference evidence="5 6" key="1">
    <citation type="journal article" date="2013" name="Curr. Biol.">
        <title>The Genome of the Foraminiferan Reticulomyxa filosa.</title>
        <authorList>
            <person name="Glockner G."/>
            <person name="Hulsmann N."/>
            <person name="Schleicher M."/>
            <person name="Noegel A.A."/>
            <person name="Eichinger L."/>
            <person name="Gallinger C."/>
            <person name="Pawlowski J."/>
            <person name="Sierra R."/>
            <person name="Euteneuer U."/>
            <person name="Pillet L."/>
            <person name="Moustafa A."/>
            <person name="Platzer M."/>
            <person name="Groth M."/>
            <person name="Szafranski K."/>
            <person name="Schliwa M."/>
        </authorList>
    </citation>
    <scope>NUCLEOTIDE SEQUENCE [LARGE SCALE GENOMIC DNA]</scope>
</reference>
<dbReference type="Proteomes" id="UP000023152">
    <property type="component" value="Unassembled WGS sequence"/>
</dbReference>
<sequence length="296" mass="33781">MLLIMGNVKKQNLTSDDNDNNNNNNNDKKKKKKEADENNENIIDNNFKPTTTTITATPIATANTNTTTTAITSFSTYTTGRQSQPAQPFSLPEHENNQAAEVLQQMVQDNNVLTNSLFSNEPSVDSSDNIILWGKKMIKRVRLNQPKYVRHKKFPLFLCLQTHLDIRLDGSTNNNNGFFHCCMTLDCGAVCGQTFHQKSHWARHSIHSSHTKKKKKKIWRDNKIKRHLAKSTIQLMKKKFEGLLLLSISVSCFSFCVFVLMFAEAFAVVFCSSIQNIQKCKSHSKKHIMFSSDYRD</sequence>
<feature type="domain" description="C2H2-type" evidence="4">
    <location>
        <begin position="185"/>
        <end position="215"/>
    </location>
</feature>
<dbReference type="AlphaFoldDB" id="X6P9N6"/>
<keyword evidence="3" id="KW-0812">Transmembrane</keyword>
<dbReference type="EMBL" id="ASPP01002646">
    <property type="protein sequence ID" value="ETO34347.1"/>
    <property type="molecule type" value="Genomic_DNA"/>
</dbReference>
<proteinExistence type="predicted"/>
<keyword evidence="3" id="KW-1133">Transmembrane helix</keyword>
<keyword evidence="1" id="KW-0862">Zinc</keyword>
<evidence type="ECO:0000313" key="5">
    <source>
        <dbReference type="EMBL" id="ETO34347.1"/>
    </source>
</evidence>
<evidence type="ECO:0000256" key="1">
    <source>
        <dbReference type="PROSITE-ProRule" id="PRU00042"/>
    </source>
</evidence>
<evidence type="ECO:0000256" key="3">
    <source>
        <dbReference type="SAM" id="Phobius"/>
    </source>
</evidence>
<dbReference type="PROSITE" id="PS50157">
    <property type="entry name" value="ZINC_FINGER_C2H2_2"/>
    <property type="match status" value="1"/>
</dbReference>
<keyword evidence="3" id="KW-0472">Membrane</keyword>
<evidence type="ECO:0000259" key="4">
    <source>
        <dbReference type="PROSITE" id="PS50157"/>
    </source>
</evidence>
<evidence type="ECO:0000313" key="6">
    <source>
        <dbReference type="Proteomes" id="UP000023152"/>
    </source>
</evidence>
<accession>X6P9N6</accession>
<feature type="compositionally biased region" description="Low complexity" evidence="2">
    <location>
        <begin position="40"/>
        <end position="49"/>
    </location>
</feature>
<keyword evidence="1" id="KW-0863">Zinc-finger</keyword>
<dbReference type="GO" id="GO:0008270">
    <property type="term" value="F:zinc ion binding"/>
    <property type="evidence" value="ECO:0007669"/>
    <property type="project" value="UniProtKB-KW"/>
</dbReference>
<organism evidence="5 6">
    <name type="scientific">Reticulomyxa filosa</name>
    <dbReference type="NCBI Taxonomy" id="46433"/>
    <lineage>
        <taxon>Eukaryota</taxon>
        <taxon>Sar</taxon>
        <taxon>Rhizaria</taxon>
        <taxon>Retaria</taxon>
        <taxon>Foraminifera</taxon>
        <taxon>Monothalamids</taxon>
        <taxon>Reticulomyxidae</taxon>
        <taxon>Reticulomyxa</taxon>
    </lineage>
</organism>
<feature type="region of interest" description="Disordered" evidence="2">
    <location>
        <begin position="1"/>
        <end position="49"/>
    </location>
</feature>
<keyword evidence="1" id="KW-0479">Metal-binding</keyword>
<comment type="caution">
    <text evidence="5">The sequence shown here is derived from an EMBL/GenBank/DDBJ whole genome shotgun (WGS) entry which is preliminary data.</text>
</comment>
<protein>
    <recommendedName>
        <fullName evidence="4">C2H2-type domain-containing protein</fullName>
    </recommendedName>
</protein>
<name>X6P9N6_RETFI</name>
<dbReference type="PROSITE" id="PS00028">
    <property type="entry name" value="ZINC_FINGER_C2H2_1"/>
    <property type="match status" value="1"/>
</dbReference>